<dbReference type="PRINTS" id="PR00705">
    <property type="entry name" value="PAPAIN"/>
</dbReference>
<comment type="caution">
    <text evidence="5">The sequence shown here is derived from an EMBL/GenBank/DDBJ whole genome shotgun (WGS) entry which is preliminary data.</text>
</comment>
<feature type="domain" description="Peptidase C1A papain C-terminal" evidence="3">
    <location>
        <begin position="194"/>
        <end position="437"/>
    </location>
</feature>
<evidence type="ECO:0000313" key="6">
    <source>
        <dbReference type="Proteomes" id="UP001162164"/>
    </source>
</evidence>
<evidence type="ECO:0000259" key="4">
    <source>
        <dbReference type="SMART" id="SM00848"/>
    </source>
</evidence>
<dbReference type="SMART" id="SM00848">
    <property type="entry name" value="Inhibitor_I29"/>
    <property type="match status" value="1"/>
</dbReference>
<evidence type="ECO:0000313" key="5">
    <source>
        <dbReference type="EMBL" id="KAJ8984230.1"/>
    </source>
</evidence>
<proteinExistence type="inferred from homology"/>
<organism evidence="5 6">
    <name type="scientific">Molorchus minor</name>
    <dbReference type="NCBI Taxonomy" id="1323400"/>
    <lineage>
        <taxon>Eukaryota</taxon>
        <taxon>Metazoa</taxon>
        <taxon>Ecdysozoa</taxon>
        <taxon>Arthropoda</taxon>
        <taxon>Hexapoda</taxon>
        <taxon>Insecta</taxon>
        <taxon>Pterygota</taxon>
        <taxon>Neoptera</taxon>
        <taxon>Endopterygota</taxon>
        <taxon>Coleoptera</taxon>
        <taxon>Polyphaga</taxon>
        <taxon>Cucujiformia</taxon>
        <taxon>Chrysomeloidea</taxon>
        <taxon>Cerambycidae</taxon>
        <taxon>Lamiinae</taxon>
        <taxon>Monochamini</taxon>
        <taxon>Molorchus</taxon>
    </lineage>
</organism>
<dbReference type="PANTHER" id="PTHR12411">
    <property type="entry name" value="CYSTEINE PROTEASE FAMILY C1-RELATED"/>
    <property type="match status" value="1"/>
</dbReference>
<dbReference type="Pfam" id="PF00112">
    <property type="entry name" value="Peptidase_C1"/>
    <property type="match status" value="1"/>
</dbReference>
<evidence type="ECO:0008006" key="7">
    <source>
        <dbReference type="Google" id="ProtNLM"/>
    </source>
</evidence>
<name>A0ABQ9K3Z6_9CUCU</name>
<dbReference type="InterPro" id="IPR013128">
    <property type="entry name" value="Peptidase_C1A"/>
</dbReference>
<dbReference type="SMART" id="SM00645">
    <property type="entry name" value="Pept_C1"/>
    <property type="match status" value="1"/>
</dbReference>
<dbReference type="Pfam" id="PF08246">
    <property type="entry name" value="Inhibitor_I29"/>
    <property type="match status" value="1"/>
</dbReference>
<feature type="domain" description="Cathepsin propeptide inhibitor" evidence="4">
    <location>
        <begin position="100"/>
        <end position="160"/>
    </location>
</feature>
<evidence type="ECO:0000256" key="1">
    <source>
        <dbReference type="ARBA" id="ARBA00008455"/>
    </source>
</evidence>
<dbReference type="InterPro" id="IPR038765">
    <property type="entry name" value="Papain-like_cys_pep_sf"/>
</dbReference>
<dbReference type="InterPro" id="IPR039417">
    <property type="entry name" value="Peptidase_C1A_papain-like"/>
</dbReference>
<evidence type="ECO:0000256" key="2">
    <source>
        <dbReference type="SAM" id="SignalP"/>
    </source>
</evidence>
<dbReference type="CDD" id="cd02248">
    <property type="entry name" value="Peptidase_C1A"/>
    <property type="match status" value="1"/>
</dbReference>
<reference evidence="5" key="1">
    <citation type="journal article" date="2023" name="Insect Mol. Biol.">
        <title>Genome sequencing provides insights into the evolution of gene families encoding plant cell wall-degrading enzymes in longhorned beetles.</title>
        <authorList>
            <person name="Shin N.R."/>
            <person name="Okamura Y."/>
            <person name="Kirsch R."/>
            <person name="Pauchet Y."/>
        </authorList>
    </citation>
    <scope>NUCLEOTIDE SEQUENCE</scope>
    <source>
        <strain evidence="5">MMC_N1</strain>
    </source>
</reference>
<dbReference type="EMBL" id="JAPWTJ010000043">
    <property type="protein sequence ID" value="KAJ8984230.1"/>
    <property type="molecule type" value="Genomic_DNA"/>
</dbReference>
<dbReference type="Gene3D" id="3.90.70.10">
    <property type="entry name" value="Cysteine proteinases"/>
    <property type="match status" value="1"/>
</dbReference>
<dbReference type="Proteomes" id="UP001162164">
    <property type="component" value="Unassembled WGS sequence"/>
</dbReference>
<protein>
    <recommendedName>
        <fullName evidence="7">Cathepsin L</fullName>
    </recommendedName>
</protein>
<feature type="signal peptide" evidence="2">
    <location>
        <begin position="1"/>
        <end position="24"/>
    </location>
</feature>
<dbReference type="PROSITE" id="PS00639">
    <property type="entry name" value="THIOL_PROTEASE_HIS"/>
    <property type="match status" value="1"/>
</dbReference>
<dbReference type="SUPFAM" id="SSF54001">
    <property type="entry name" value="Cysteine proteinases"/>
    <property type="match status" value="1"/>
</dbReference>
<comment type="similarity">
    <text evidence="1">Belongs to the peptidase C1 family.</text>
</comment>
<feature type="chain" id="PRO_5045199889" description="Cathepsin L" evidence="2">
    <location>
        <begin position="25"/>
        <end position="439"/>
    </location>
</feature>
<dbReference type="InterPro" id="IPR013201">
    <property type="entry name" value="Prot_inhib_I29"/>
</dbReference>
<keyword evidence="2" id="KW-0732">Signal</keyword>
<keyword evidence="6" id="KW-1185">Reference proteome</keyword>
<gene>
    <name evidence="5" type="ORF">NQ317_007462</name>
</gene>
<dbReference type="InterPro" id="IPR000668">
    <property type="entry name" value="Peptidase_C1A_C"/>
</dbReference>
<dbReference type="InterPro" id="IPR025660">
    <property type="entry name" value="Pept_his_AS"/>
</dbReference>
<evidence type="ECO:0000259" key="3">
    <source>
        <dbReference type="SMART" id="SM00645"/>
    </source>
</evidence>
<sequence>MQFRLFYPTALFLIIKAELSLVKAQYPTYHEVDKFSSHARPFASAKAFTNAATNAGIPRLPSLPVLNIPTQHLLQKEGATHIHQHRKPKVSVEDLVEEEWMEFKLAFNKIYPNADTENFRREIFIENRAKIARFNQEYSKGLRNFAARLNPFGDMLVHEFNQNVNGFNRTRGETLQNVTIPPATTFIRSANVIFPDNVDWRLVDAVSPVKSQQKCAGCWAFAAAGALEGHTYRKTRKLVEVSPQNLLDCTRPYGNDGCEGGLMNPSFQYVKDNGGVDGHEGYSFEAKEAECRFRRECCCNLFGTRTHRSPFGLTGEFVFINYQTFSGFVDIPPGDEQSLEIAVSTLGPVTAAIDASSDAFQFYSDGVYYNKECGNKPQQMNHAVLVVGYGVEPNGQKYWLVKNFLRTPMGHRGVHKNGQRCRKPLWDCHASQLSPSLIE</sequence>
<accession>A0ABQ9K3Z6</accession>